<evidence type="ECO:0000313" key="2">
    <source>
        <dbReference type="EMBL" id="EGZ19358.1"/>
    </source>
</evidence>
<name>G4Z3I6_PHYSP</name>
<dbReference type="GeneID" id="20648703"/>
<dbReference type="RefSeq" id="XP_009522075.1">
    <property type="nucleotide sequence ID" value="XM_009523780.1"/>
</dbReference>
<dbReference type="AlphaFoldDB" id="G4Z3I6"/>
<dbReference type="PANTHER" id="PTHR43836:SF2">
    <property type="entry name" value="CATECHOL O-METHYLTRANSFERASE 1-RELATED"/>
    <property type="match status" value="1"/>
</dbReference>
<evidence type="ECO:0000313" key="3">
    <source>
        <dbReference type="Proteomes" id="UP000002640"/>
    </source>
</evidence>
<dbReference type="EMBL" id="JH159153">
    <property type="protein sequence ID" value="EGZ19358.1"/>
    <property type="molecule type" value="Genomic_DNA"/>
</dbReference>
<evidence type="ECO:0000256" key="1">
    <source>
        <dbReference type="SAM" id="MobiDB-lite"/>
    </source>
</evidence>
<gene>
    <name evidence="2" type="ORF">PHYSODRAFT_345248</name>
</gene>
<dbReference type="GO" id="GO:0008171">
    <property type="term" value="F:O-methyltransferase activity"/>
    <property type="evidence" value="ECO:0007669"/>
    <property type="project" value="TreeGrafter"/>
</dbReference>
<proteinExistence type="predicted"/>
<feature type="region of interest" description="Disordered" evidence="1">
    <location>
        <begin position="13"/>
        <end position="53"/>
    </location>
</feature>
<dbReference type="STRING" id="1094619.G4Z3I6"/>
<dbReference type="SUPFAM" id="SSF53335">
    <property type="entry name" value="S-adenosyl-L-methionine-dependent methyltransferases"/>
    <property type="match status" value="1"/>
</dbReference>
<evidence type="ECO:0008006" key="4">
    <source>
        <dbReference type="Google" id="ProtNLM"/>
    </source>
</evidence>
<dbReference type="PANTHER" id="PTHR43836">
    <property type="entry name" value="CATECHOL O-METHYLTRANSFERASE 1-RELATED"/>
    <property type="match status" value="1"/>
</dbReference>
<dbReference type="InParanoid" id="G4Z3I6"/>
<organism evidence="2 3">
    <name type="scientific">Phytophthora sojae (strain P6497)</name>
    <name type="common">Soybean stem and root rot agent</name>
    <name type="synonym">Phytophthora megasperma f. sp. glycines</name>
    <dbReference type="NCBI Taxonomy" id="1094619"/>
    <lineage>
        <taxon>Eukaryota</taxon>
        <taxon>Sar</taxon>
        <taxon>Stramenopiles</taxon>
        <taxon>Oomycota</taxon>
        <taxon>Peronosporomycetes</taxon>
        <taxon>Peronosporales</taxon>
        <taxon>Peronosporaceae</taxon>
        <taxon>Phytophthora</taxon>
    </lineage>
</organism>
<dbReference type="Proteomes" id="UP000002640">
    <property type="component" value="Unassembled WGS sequence"/>
</dbReference>
<dbReference type="Gene3D" id="3.40.50.150">
    <property type="entry name" value="Vaccinia Virus protein VP39"/>
    <property type="match status" value="1"/>
</dbReference>
<dbReference type="KEGG" id="psoj:PHYSODRAFT_345248"/>
<feature type="compositionally biased region" description="Basic and acidic residues" evidence="1">
    <location>
        <begin position="43"/>
        <end position="53"/>
    </location>
</feature>
<feature type="region of interest" description="Disordered" evidence="1">
    <location>
        <begin position="71"/>
        <end position="106"/>
    </location>
</feature>
<sequence>MKFLKSLFRKTPREISDQASERATAATAGTLPPIDLARTTRPIRSEGHGDKKPRVGKLTLYMLLSGMESLKTRSSSHKRTRSLTEMSAPQKTLKPWWGDGPRPTREQMDRRADEASAKCLEYVKEHAERGNPASVVAYIDEFASSTHMVNVGGVKGKIIDEEIVKKQPEVMAELGGKQREAAGNKRSHYHSIEFSPVFAARVREMVELAGLTDHVTVHVGPFSKNYEVLRGQAVDVYFIDHDKKAYLQDSKLIIGSETLVPGSVVIADNVGLGPVPGGKNEYIEFVEESPKFSEVRHTVYMKREDMMMPDLSVATFLG</sequence>
<dbReference type="InterPro" id="IPR029063">
    <property type="entry name" value="SAM-dependent_MTases_sf"/>
</dbReference>
<protein>
    <recommendedName>
        <fullName evidence="4">O-methyltransferase</fullName>
    </recommendedName>
</protein>
<reference evidence="2 3" key="1">
    <citation type="journal article" date="2006" name="Science">
        <title>Phytophthora genome sequences uncover evolutionary origins and mechanisms of pathogenesis.</title>
        <authorList>
            <person name="Tyler B.M."/>
            <person name="Tripathy S."/>
            <person name="Zhang X."/>
            <person name="Dehal P."/>
            <person name="Jiang R.H."/>
            <person name="Aerts A."/>
            <person name="Arredondo F.D."/>
            <person name="Baxter L."/>
            <person name="Bensasson D."/>
            <person name="Beynon J.L."/>
            <person name="Chapman J."/>
            <person name="Damasceno C.M."/>
            <person name="Dorrance A.E."/>
            <person name="Dou D."/>
            <person name="Dickerman A.W."/>
            <person name="Dubchak I.L."/>
            <person name="Garbelotto M."/>
            <person name="Gijzen M."/>
            <person name="Gordon S.G."/>
            <person name="Govers F."/>
            <person name="Grunwald N.J."/>
            <person name="Huang W."/>
            <person name="Ivors K.L."/>
            <person name="Jones R.W."/>
            <person name="Kamoun S."/>
            <person name="Krampis K."/>
            <person name="Lamour K.H."/>
            <person name="Lee M.K."/>
            <person name="McDonald W.H."/>
            <person name="Medina M."/>
            <person name="Meijer H.J."/>
            <person name="Nordberg E.K."/>
            <person name="Maclean D.J."/>
            <person name="Ospina-Giraldo M.D."/>
            <person name="Morris P.F."/>
            <person name="Phuntumart V."/>
            <person name="Putnam N.H."/>
            <person name="Rash S."/>
            <person name="Rose J.K."/>
            <person name="Sakihama Y."/>
            <person name="Salamov A.A."/>
            <person name="Savidor A."/>
            <person name="Scheuring C.F."/>
            <person name="Smith B.M."/>
            <person name="Sobral B.W."/>
            <person name="Terry A."/>
            <person name="Torto-Alalibo T.A."/>
            <person name="Win J."/>
            <person name="Xu Z."/>
            <person name="Zhang H."/>
            <person name="Grigoriev I.V."/>
            <person name="Rokhsar D.S."/>
            <person name="Boore J.L."/>
        </authorList>
    </citation>
    <scope>NUCLEOTIDE SEQUENCE [LARGE SCALE GENOMIC DNA]</scope>
    <source>
        <strain evidence="2 3">P6497</strain>
    </source>
</reference>
<dbReference type="SMR" id="G4Z3I6"/>
<keyword evidence="3" id="KW-1185">Reference proteome</keyword>
<dbReference type="Pfam" id="PF13578">
    <property type="entry name" value="Methyltransf_24"/>
    <property type="match status" value="1"/>
</dbReference>
<accession>G4Z3I6</accession>